<keyword evidence="3" id="KW-1185">Reference proteome</keyword>
<feature type="signal peptide" evidence="1">
    <location>
        <begin position="1"/>
        <end position="16"/>
    </location>
</feature>
<proteinExistence type="predicted"/>
<name>A0A9P9IK98_9HYPO</name>
<organism evidence="2 3">
    <name type="scientific">Dactylonectria estremocensis</name>
    <dbReference type="NCBI Taxonomy" id="1079267"/>
    <lineage>
        <taxon>Eukaryota</taxon>
        <taxon>Fungi</taxon>
        <taxon>Dikarya</taxon>
        <taxon>Ascomycota</taxon>
        <taxon>Pezizomycotina</taxon>
        <taxon>Sordariomycetes</taxon>
        <taxon>Hypocreomycetidae</taxon>
        <taxon>Hypocreales</taxon>
        <taxon>Nectriaceae</taxon>
        <taxon>Dactylonectria</taxon>
    </lineage>
</organism>
<reference evidence="2" key="1">
    <citation type="journal article" date="2021" name="Nat. Commun.">
        <title>Genetic determinants of endophytism in the Arabidopsis root mycobiome.</title>
        <authorList>
            <person name="Mesny F."/>
            <person name="Miyauchi S."/>
            <person name="Thiergart T."/>
            <person name="Pickel B."/>
            <person name="Atanasova L."/>
            <person name="Karlsson M."/>
            <person name="Huettel B."/>
            <person name="Barry K.W."/>
            <person name="Haridas S."/>
            <person name="Chen C."/>
            <person name="Bauer D."/>
            <person name="Andreopoulos W."/>
            <person name="Pangilinan J."/>
            <person name="LaButti K."/>
            <person name="Riley R."/>
            <person name="Lipzen A."/>
            <person name="Clum A."/>
            <person name="Drula E."/>
            <person name="Henrissat B."/>
            <person name="Kohler A."/>
            <person name="Grigoriev I.V."/>
            <person name="Martin F.M."/>
            <person name="Hacquard S."/>
        </authorList>
    </citation>
    <scope>NUCLEOTIDE SEQUENCE</scope>
    <source>
        <strain evidence="2">MPI-CAGE-AT-0021</strain>
    </source>
</reference>
<dbReference type="OrthoDB" id="4842490at2759"/>
<keyword evidence="1" id="KW-0732">Signal</keyword>
<gene>
    <name evidence="2" type="ORF">B0J13DRAFT_566498</name>
</gene>
<comment type="caution">
    <text evidence="2">The sequence shown here is derived from an EMBL/GenBank/DDBJ whole genome shotgun (WGS) entry which is preliminary data.</text>
</comment>
<dbReference type="AlphaFoldDB" id="A0A9P9IK98"/>
<evidence type="ECO:0000256" key="1">
    <source>
        <dbReference type="SAM" id="SignalP"/>
    </source>
</evidence>
<protein>
    <submittedName>
        <fullName evidence="2">Uncharacterized protein</fullName>
    </submittedName>
</protein>
<feature type="chain" id="PRO_5040372480" evidence="1">
    <location>
        <begin position="17"/>
        <end position="262"/>
    </location>
</feature>
<evidence type="ECO:0000313" key="2">
    <source>
        <dbReference type="EMBL" id="KAH7123377.1"/>
    </source>
</evidence>
<dbReference type="EMBL" id="JAGMUU010000025">
    <property type="protein sequence ID" value="KAH7123377.1"/>
    <property type="molecule type" value="Genomic_DNA"/>
</dbReference>
<dbReference type="Proteomes" id="UP000717696">
    <property type="component" value="Unassembled WGS sequence"/>
</dbReference>
<sequence>MKLTLLVLPLIAPVFATPTVESVDDIEWLEGPGYIVPDNITIGPFDDIDPTIPGIRLVGDFEDFEARNESTLDVELSEGDIEARADSVKTNFFIGKKRAEYGCNQSVRPIFQKAVEALCHNGGCDEGSSYYYKVKWSNVAGSANLKVKVSGFYYGNVRHRLIDAAKSLVVTKAFTSYTKAWQVQIGLGGAAILRCSMTRFPNYVQIDRRVNGNMRDQLKIVVTPPEAEKQAICMLLDTLSKMAGALGGAAGGFFGIVNPPGC</sequence>
<accession>A0A9P9IK98</accession>
<evidence type="ECO:0000313" key="3">
    <source>
        <dbReference type="Proteomes" id="UP000717696"/>
    </source>
</evidence>